<dbReference type="InterPro" id="IPR000802">
    <property type="entry name" value="Arsenical_pump_ArsB"/>
</dbReference>
<evidence type="ECO:0000256" key="3">
    <source>
        <dbReference type="ARBA" id="ARBA00009843"/>
    </source>
</evidence>
<dbReference type="AlphaFoldDB" id="A0A5C4J242"/>
<proteinExistence type="inferred from homology"/>
<dbReference type="GO" id="GO:0046685">
    <property type="term" value="P:response to arsenic-containing substance"/>
    <property type="evidence" value="ECO:0007669"/>
    <property type="project" value="UniProtKB-KW"/>
</dbReference>
<accession>A0A5C4J242</accession>
<gene>
    <name evidence="12" type="ORF">ETD83_33800</name>
</gene>
<keyword evidence="5" id="KW-1003">Cell membrane</keyword>
<evidence type="ECO:0000256" key="6">
    <source>
        <dbReference type="ARBA" id="ARBA00022692"/>
    </source>
</evidence>
<feature type="transmembrane region" description="Helical" evidence="10">
    <location>
        <begin position="64"/>
        <end position="81"/>
    </location>
</feature>
<comment type="similarity">
    <text evidence="3">Belongs to the CitM (TC 2.A.11) transporter family.</text>
</comment>
<evidence type="ECO:0000256" key="9">
    <source>
        <dbReference type="ARBA" id="ARBA00023136"/>
    </source>
</evidence>
<keyword evidence="13" id="KW-1185">Reference proteome</keyword>
<comment type="caution">
    <text evidence="12">The sequence shown here is derived from an EMBL/GenBank/DDBJ whole genome shotgun (WGS) entry which is preliminary data.</text>
</comment>
<dbReference type="PRINTS" id="PR00758">
    <property type="entry name" value="ARSENICPUMP"/>
</dbReference>
<dbReference type="Pfam" id="PF03600">
    <property type="entry name" value="CitMHS"/>
    <property type="match status" value="1"/>
</dbReference>
<keyword evidence="9 10" id="KW-0472">Membrane</keyword>
<evidence type="ECO:0000313" key="12">
    <source>
        <dbReference type="EMBL" id="TMQ90807.1"/>
    </source>
</evidence>
<feature type="transmembrane region" description="Helical" evidence="10">
    <location>
        <begin position="281"/>
        <end position="301"/>
    </location>
</feature>
<keyword evidence="6 10" id="KW-0812">Transmembrane</keyword>
<keyword evidence="8 10" id="KW-1133">Transmembrane helix</keyword>
<dbReference type="PANTHER" id="PTHR43302:SF5">
    <property type="entry name" value="TRANSPORTER ARSB-RELATED"/>
    <property type="match status" value="1"/>
</dbReference>
<feature type="transmembrane region" description="Helical" evidence="10">
    <location>
        <begin position="101"/>
        <end position="122"/>
    </location>
</feature>
<dbReference type="GO" id="GO:0015105">
    <property type="term" value="F:arsenite transmembrane transporter activity"/>
    <property type="evidence" value="ECO:0007669"/>
    <property type="project" value="InterPro"/>
</dbReference>
<protein>
    <submittedName>
        <fullName evidence="12">Arsenic transporter</fullName>
    </submittedName>
</protein>
<sequence length="421" mass="44491">MSSGAPGTLWDHGAVSARIEIVRRAARSLGTLDWIRIGLLVLGAVFVATGLLPADTARSSVERVAPLLLFLFSVIILAELTKEAGVFDAIAQRLARAGRGNYGALFVLCVAFASLTTVFLNLDTTAVLLTPVMLALAARARIATLPLAMTTVWLANTASLLLPVSNLTNLLAADRVALETRGFAARMWAPQIAVLAVTMALLWVFYWRRSMRGEDAYDPPEPAPIKDRVLFSATGLACLIFIGAILAGVHTGFQLGIAATIPATVVVGVFAVRDRAALRPALIPWQLLVFVTGLFLVVPTLERFGLDDAMRALVGGDDGVAGAFRAAFSGAGLSNVLNNLPAYVAGESAVPASNSDQLLSLLIGTNVGPVITPWGSLATLLWFEWCRRWDVRVPIRKFVLTGTVLAVAGCAATVPALLVTG</sequence>
<feature type="transmembrane region" description="Helical" evidence="10">
    <location>
        <begin position="398"/>
        <end position="418"/>
    </location>
</feature>
<dbReference type="GO" id="GO:0005886">
    <property type="term" value="C:plasma membrane"/>
    <property type="evidence" value="ECO:0007669"/>
    <property type="project" value="UniProtKB-SubCell"/>
</dbReference>
<comment type="subcellular location">
    <subcellularLocation>
        <location evidence="1">Cell membrane</location>
        <topology evidence="1">Multi-pass membrane protein</topology>
    </subcellularLocation>
</comment>
<evidence type="ECO:0000256" key="4">
    <source>
        <dbReference type="ARBA" id="ARBA00022448"/>
    </source>
</evidence>
<feature type="transmembrane region" description="Helical" evidence="10">
    <location>
        <begin position="228"/>
        <end position="247"/>
    </location>
</feature>
<feature type="transmembrane region" description="Helical" evidence="10">
    <location>
        <begin position="253"/>
        <end position="272"/>
    </location>
</feature>
<dbReference type="EMBL" id="VCKW01000259">
    <property type="protein sequence ID" value="TMQ90807.1"/>
    <property type="molecule type" value="Genomic_DNA"/>
</dbReference>
<evidence type="ECO:0000256" key="10">
    <source>
        <dbReference type="SAM" id="Phobius"/>
    </source>
</evidence>
<dbReference type="Proteomes" id="UP000309174">
    <property type="component" value="Unassembled WGS sequence"/>
</dbReference>
<evidence type="ECO:0000256" key="7">
    <source>
        <dbReference type="ARBA" id="ARBA00022849"/>
    </source>
</evidence>
<feature type="domain" description="Citrate transporter-like" evidence="11">
    <location>
        <begin position="37"/>
        <end position="345"/>
    </location>
</feature>
<name>A0A5C4J242_9ACTN</name>
<feature type="transmembrane region" description="Helical" evidence="10">
    <location>
        <begin position="367"/>
        <end position="386"/>
    </location>
</feature>
<evidence type="ECO:0000256" key="1">
    <source>
        <dbReference type="ARBA" id="ARBA00004651"/>
    </source>
</evidence>
<keyword evidence="4" id="KW-0813">Transport</keyword>
<dbReference type="InterPro" id="IPR004680">
    <property type="entry name" value="Cit_transptr-like_dom"/>
</dbReference>
<evidence type="ECO:0000259" key="11">
    <source>
        <dbReference type="Pfam" id="PF03600"/>
    </source>
</evidence>
<evidence type="ECO:0000256" key="8">
    <source>
        <dbReference type="ARBA" id="ARBA00022989"/>
    </source>
</evidence>
<reference evidence="12 13" key="1">
    <citation type="submission" date="2019-05" db="EMBL/GenBank/DDBJ databases">
        <title>Draft genome sequence of Actinomadura sp. 14C53.</title>
        <authorList>
            <person name="Saricaoglu S."/>
            <person name="Isik K."/>
        </authorList>
    </citation>
    <scope>NUCLEOTIDE SEQUENCE [LARGE SCALE GENOMIC DNA]</scope>
    <source>
        <strain evidence="12 13">14C53</strain>
    </source>
</reference>
<organism evidence="12 13">
    <name type="scientific">Actinomadura soli</name>
    <dbReference type="NCBI Taxonomy" id="2508997"/>
    <lineage>
        <taxon>Bacteria</taxon>
        <taxon>Bacillati</taxon>
        <taxon>Actinomycetota</taxon>
        <taxon>Actinomycetes</taxon>
        <taxon>Streptosporangiales</taxon>
        <taxon>Thermomonosporaceae</taxon>
        <taxon>Actinomadura</taxon>
    </lineage>
</organism>
<keyword evidence="7" id="KW-0059">Arsenical resistance</keyword>
<dbReference type="OrthoDB" id="9774335at2"/>
<dbReference type="PANTHER" id="PTHR43302">
    <property type="entry name" value="TRANSPORTER ARSB-RELATED"/>
    <property type="match status" value="1"/>
</dbReference>
<feature type="transmembrane region" description="Helical" evidence="10">
    <location>
        <begin position="34"/>
        <end position="52"/>
    </location>
</feature>
<evidence type="ECO:0000313" key="13">
    <source>
        <dbReference type="Proteomes" id="UP000309174"/>
    </source>
</evidence>
<feature type="transmembrane region" description="Helical" evidence="10">
    <location>
        <begin position="142"/>
        <end position="162"/>
    </location>
</feature>
<comment type="similarity">
    <text evidence="2">Belongs to the ArsB family.</text>
</comment>
<evidence type="ECO:0000256" key="5">
    <source>
        <dbReference type="ARBA" id="ARBA00022475"/>
    </source>
</evidence>
<evidence type="ECO:0000256" key="2">
    <source>
        <dbReference type="ARBA" id="ARBA00006433"/>
    </source>
</evidence>
<feature type="transmembrane region" description="Helical" evidence="10">
    <location>
        <begin position="188"/>
        <end position="207"/>
    </location>
</feature>